<dbReference type="InterPro" id="IPR036691">
    <property type="entry name" value="Endo/exonu/phosph_ase_sf"/>
</dbReference>
<accession>A0A1G1SXN4</accession>
<protein>
    <recommendedName>
        <fullName evidence="5">Secretion system C-terminal sorting domain-containing protein</fullName>
    </recommendedName>
</protein>
<evidence type="ECO:0000313" key="4">
    <source>
        <dbReference type="Proteomes" id="UP000176294"/>
    </source>
</evidence>
<feature type="domain" description="Secretion system C-terminal sorting" evidence="2">
    <location>
        <begin position="292"/>
        <end position="366"/>
    </location>
</feature>
<evidence type="ECO:0000259" key="1">
    <source>
        <dbReference type="Pfam" id="PF03372"/>
    </source>
</evidence>
<evidence type="ECO:0000259" key="2">
    <source>
        <dbReference type="Pfam" id="PF18962"/>
    </source>
</evidence>
<evidence type="ECO:0000313" key="3">
    <source>
        <dbReference type="EMBL" id="OGX83368.1"/>
    </source>
</evidence>
<dbReference type="Proteomes" id="UP000176294">
    <property type="component" value="Unassembled WGS sequence"/>
</dbReference>
<dbReference type="GO" id="GO:0003824">
    <property type="term" value="F:catalytic activity"/>
    <property type="evidence" value="ECO:0007669"/>
    <property type="project" value="InterPro"/>
</dbReference>
<name>A0A1G1SXN4_9BACT</name>
<reference evidence="3 4" key="1">
    <citation type="submission" date="2016-08" db="EMBL/GenBank/DDBJ databases">
        <title>Hymenobacter coccineus sp. nov., Hymenobacter lapidarius sp. nov. and Hymenobacter glacialis sp. nov., isolated from Antarctic soil.</title>
        <authorList>
            <person name="Sedlacek I."/>
            <person name="Kralova S."/>
            <person name="Kyrova K."/>
            <person name="Maslanova I."/>
            <person name="Stankova E."/>
            <person name="Vrbovska V."/>
            <person name="Nemec M."/>
            <person name="Bartak M."/>
            <person name="Svec P."/>
            <person name="Busse H.-J."/>
            <person name="Pantucek R."/>
        </authorList>
    </citation>
    <scope>NUCLEOTIDE SEQUENCE [LARGE SCALE GENOMIC DNA]</scope>
    <source>
        <strain evidence="3 4">CCM 8643</strain>
    </source>
</reference>
<dbReference type="SUPFAM" id="SSF56219">
    <property type="entry name" value="DNase I-like"/>
    <property type="match status" value="1"/>
</dbReference>
<dbReference type="RefSeq" id="WP_070729286.1">
    <property type="nucleotide sequence ID" value="NZ_MDZB01000131.1"/>
</dbReference>
<keyword evidence="4" id="KW-1185">Reference proteome</keyword>
<dbReference type="InterPro" id="IPR005135">
    <property type="entry name" value="Endo/exonuclease/phosphatase"/>
</dbReference>
<dbReference type="EMBL" id="MDZB01000131">
    <property type="protein sequence ID" value="OGX83368.1"/>
    <property type="molecule type" value="Genomic_DNA"/>
</dbReference>
<dbReference type="PANTHER" id="PTHR42834:SF1">
    <property type="entry name" value="ENDONUCLEASE_EXONUCLEASE_PHOSPHATASE FAMILY PROTEIN (AFU_ORTHOLOGUE AFUA_3G09210)"/>
    <property type="match status" value="1"/>
</dbReference>
<dbReference type="CDD" id="cd10283">
    <property type="entry name" value="MnuA_DNase1-like"/>
    <property type="match status" value="1"/>
</dbReference>
<evidence type="ECO:0008006" key="5">
    <source>
        <dbReference type="Google" id="ProtNLM"/>
    </source>
</evidence>
<dbReference type="Gene3D" id="3.60.10.10">
    <property type="entry name" value="Endonuclease/exonuclease/phosphatase"/>
    <property type="match status" value="1"/>
</dbReference>
<dbReference type="Pfam" id="PF18962">
    <property type="entry name" value="Por_Secre_tail"/>
    <property type="match status" value="1"/>
</dbReference>
<dbReference type="OrthoDB" id="9800417at2"/>
<dbReference type="AlphaFoldDB" id="A0A1G1SXN4"/>
<proteinExistence type="predicted"/>
<dbReference type="PANTHER" id="PTHR42834">
    <property type="entry name" value="ENDONUCLEASE/EXONUCLEASE/PHOSPHATASE FAMILY PROTEIN (AFU_ORTHOLOGUE AFUA_3G09210)"/>
    <property type="match status" value="1"/>
</dbReference>
<dbReference type="InterPro" id="IPR026444">
    <property type="entry name" value="Secre_tail"/>
</dbReference>
<organism evidence="3 4">
    <name type="scientific">Hymenobacter lapidarius</name>
    <dbReference type="NCBI Taxonomy" id="1908237"/>
    <lineage>
        <taxon>Bacteria</taxon>
        <taxon>Pseudomonadati</taxon>
        <taxon>Bacteroidota</taxon>
        <taxon>Cytophagia</taxon>
        <taxon>Cytophagales</taxon>
        <taxon>Hymenobacteraceae</taxon>
        <taxon>Hymenobacter</taxon>
    </lineage>
</organism>
<feature type="domain" description="Endonuclease/exonuclease/phosphatase" evidence="1">
    <location>
        <begin position="5"/>
        <end position="263"/>
    </location>
</feature>
<dbReference type="STRING" id="1908237.BEN47_03500"/>
<dbReference type="NCBIfam" id="TIGR04183">
    <property type="entry name" value="Por_Secre_tail"/>
    <property type="match status" value="1"/>
</dbReference>
<dbReference type="Pfam" id="PF03372">
    <property type="entry name" value="Exo_endo_phos"/>
    <property type="match status" value="1"/>
</dbReference>
<sequence>MEFNRQRSKIIAALVQMNADVVGLIEIENDGTGATSAIQDLVNGLNQAVGATTYAFVEDGALRQPNNTDLIRCTILYKPAAVKLYGNVLLDTSIGIFERPPVAQLFITTRTTQPADTFALVVNHFKSKASGSGLNADQGDGQGASNLRRRGQAHGLIDFIDKTVKPAGTRYVVSVGDYNANYEEDPMDILRAAGLVVGSLASSISYVFSGLSGALDHAVLTPNLVGRAAVAKWNINAFEPEFLEYSVAGAATVVDSPFRSSDHDPILIGLNFRGVVTAAGQPKNEAGGQLQVFPNPAPAAFNIRIVGLPKTERLTLEVVSALGQRVLALQGTAETLPANISRQTARLAPGIYLLRLSGAGISQTQRVEKL</sequence>
<comment type="caution">
    <text evidence="3">The sequence shown here is derived from an EMBL/GenBank/DDBJ whole genome shotgun (WGS) entry which is preliminary data.</text>
</comment>
<gene>
    <name evidence="3" type="ORF">BEN47_03500</name>
</gene>